<sequence length="300" mass="34538">MDLLNDSDENTCLYSGLACIFLTFSYVGSLYIWRSKLNRTDSLSRSPSHEDGDHPRTIKRRFFSVFCMMLIAPIFTFTLVKEETLERGTLREYMGFRLSGMIAALIIPLLLTATLFLGPLTMHFIAGTWRLYTNPVIWISSFQELVWLRNHVMAPISEEWVFRSCMMPLLLQCLDPLTAVFTGPFLFGIAHFHHVHELLSGGHSIKSALFISLFQFSFTTVFGAYSAYLFLRTGHFFAPLVAHVFCNHLGFPNFFEVLRFPLLQRIIIIINYFLGLYLWIYLLVPLTSPSIYGNKLELLT</sequence>
<evidence type="ECO:0000259" key="14">
    <source>
        <dbReference type="Pfam" id="PF02517"/>
    </source>
</evidence>
<evidence type="ECO:0000313" key="16">
    <source>
        <dbReference type="Proteomes" id="UP000838756"/>
    </source>
</evidence>
<dbReference type="EMBL" id="CAKXAJ010025889">
    <property type="protein sequence ID" value="CAH2245074.1"/>
    <property type="molecule type" value="Genomic_DNA"/>
</dbReference>
<evidence type="ECO:0000256" key="12">
    <source>
        <dbReference type="ARBA" id="ARBA00049763"/>
    </source>
</evidence>
<comment type="subcellular location">
    <subcellularLocation>
        <location evidence="1">Endoplasmic reticulum membrane</location>
        <topology evidence="1">Multi-pass membrane protein</topology>
    </subcellularLocation>
</comment>
<evidence type="ECO:0000256" key="4">
    <source>
        <dbReference type="ARBA" id="ARBA00022692"/>
    </source>
</evidence>
<keyword evidence="16" id="KW-1185">Reference proteome</keyword>
<dbReference type="PANTHER" id="PTHR13046">
    <property type="entry name" value="PROTEASE U48 CAAX PRENYL PROTEASE RCE1"/>
    <property type="match status" value="1"/>
</dbReference>
<dbReference type="Pfam" id="PF02517">
    <property type="entry name" value="Rce1-like"/>
    <property type="match status" value="1"/>
</dbReference>
<feature type="transmembrane region" description="Helical" evidence="13">
    <location>
        <begin position="236"/>
        <end position="255"/>
    </location>
</feature>
<dbReference type="InterPro" id="IPR003675">
    <property type="entry name" value="Rce1/LyrA-like_dom"/>
</dbReference>
<evidence type="ECO:0000256" key="9">
    <source>
        <dbReference type="ARBA" id="ARBA00032607"/>
    </source>
</evidence>
<keyword evidence="8 13" id="KW-0472">Membrane</keyword>
<dbReference type="GO" id="GO:0004222">
    <property type="term" value="F:metalloendopeptidase activity"/>
    <property type="evidence" value="ECO:0007669"/>
    <property type="project" value="InterPro"/>
</dbReference>
<evidence type="ECO:0000256" key="3">
    <source>
        <dbReference type="ARBA" id="ARBA00022670"/>
    </source>
</evidence>
<keyword evidence="3" id="KW-0645">Protease</keyword>
<keyword evidence="6" id="KW-0256">Endoplasmic reticulum</keyword>
<reference evidence="15" key="1">
    <citation type="submission" date="2022-03" db="EMBL/GenBank/DDBJ databases">
        <authorList>
            <person name="Lindestad O."/>
        </authorList>
    </citation>
    <scope>NUCLEOTIDE SEQUENCE</scope>
</reference>
<protein>
    <recommendedName>
        <fullName evidence="12">CAAX prenyl protease 2</fullName>
        <ecNumber evidence="11">3.4.26.1</ecNumber>
    </recommendedName>
    <alternativeName>
        <fullName evidence="9">Farnesylated proteins-converting enzyme 2</fullName>
    </alternativeName>
</protein>
<feature type="transmembrane region" description="Helical" evidence="13">
    <location>
        <begin position="100"/>
        <end position="119"/>
    </location>
</feature>
<evidence type="ECO:0000256" key="13">
    <source>
        <dbReference type="SAM" id="Phobius"/>
    </source>
</evidence>
<feature type="transmembrane region" description="Helical" evidence="13">
    <location>
        <begin position="13"/>
        <end position="33"/>
    </location>
</feature>
<dbReference type="Proteomes" id="UP000838756">
    <property type="component" value="Unassembled WGS sequence"/>
</dbReference>
<proteinExistence type="inferred from homology"/>
<feature type="transmembrane region" description="Helical" evidence="13">
    <location>
        <begin position="169"/>
        <end position="187"/>
    </location>
</feature>
<organism evidence="15 16">
    <name type="scientific">Pararge aegeria aegeria</name>
    <dbReference type="NCBI Taxonomy" id="348720"/>
    <lineage>
        <taxon>Eukaryota</taxon>
        <taxon>Metazoa</taxon>
        <taxon>Ecdysozoa</taxon>
        <taxon>Arthropoda</taxon>
        <taxon>Hexapoda</taxon>
        <taxon>Insecta</taxon>
        <taxon>Pterygota</taxon>
        <taxon>Neoptera</taxon>
        <taxon>Endopterygota</taxon>
        <taxon>Lepidoptera</taxon>
        <taxon>Glossata</taxon>
        <taxon>Ditrysia</taxon>
        <taxon>Papilionoidea</taxon>
        <taxon>Nymphalidae</taxon>
        <taxon>Satyrinae</taxon>
        <taxon>Satyrini</taxon>
        <taxon>Parargina</taxon>
        <taxon>Pararge</taxon>
    </lineage>
</organism>
<name>A0A8S4S6K2_9NEOP</name>
<evidence type="ECO:0000256" key="1">
    <source>
        <dbReference type="ARBA" id="ARBA00004477"/>
    </source>
</evidence>
<feature type="transmembrane region" description="Helical" evidence="13">
    <location>
        <begin position="62"/>
        <end position="80"/>
    </location>
</feature>
<keyword evidence="5" id="KW-0378">Hydrolase</keyword>
<evidence type="ECO:0000256" key="8">
    <source>
        <dbReference type="ARBA" id="ARBA00023136"/>
    </source>
</evidence>
<dbReference type="GO" id="GO:0005789">
    <property type="term" value="C:endoplasmic reticulum membrane"/>
    <property type="evidence" value="ECO:0007669"/>
    <property type="project" value="UniProtKB-SubCell"/>
</dbReference>
<comment type="catalytic activity">
    <reaction evidence="10">
        <text>Hydrolyzes the peptide bond -P2-(S-farnesyl or geranylgeranyl)C-P1'-P2'-P3'-COOH where P1' and P2' are amino acids with aliphatic sidechains and P3' is any C-terminal residue.</text>
        <dbReference type="EC" id="3.4.26.1"/>
    </reaction>
</comment>
<dbReference type="EC" id="3.4.26.1" evidence="11"/>
<feature type="transmembrane region" description="Helical" evidence="13">
    <location>
        <begin position="208"/>
        <end position="230"/>
    </location>
</feature>
<evidence type="ECO:0000256" key="7">
    <source>
        <dbReference type="ARBA" id="ARBA00022989"/>
    </source>
</evidence>
<evidence type="ECO:0000256" key="2">
    <source>
        <dbReference type="ARBA" id="ARBA00006897"/>
    </source>
</evidence>
<dbReference type="PANTHER" id="PTHR13046:SF0">
    <property type="entry name" value="CAAX PRENYL PROTEASE 2"/>
    <property type="match status" value="1"/>
</dbReference>
<evidence type="ECO:0000256" key="5">
    <source>
        <dbReference type="ARBA" id="ARBA00022801"/>
    </source>
</evidence>
<feature type="domain" description="CAAX prenyl protease 2/Lysostaphin resistance protein A-like" evidence="14">
    <location>
        <begin position="145"/>
        <end position="248"/>
    </location>
</feature>
<dbReference type="InterPro" id="IPR039731">
    <property type="entry name" value="Rce1"/>
</dbReference>
<dbReference type="AlphaFoldDB" id="A0A8S4S6K2"/>
<dbReference type="OrthoDB" id="271604at2759"/>
<comment type="caution">
    <text evidence="15">The sequence shown here is derived from an EMBL/GenBank/DDBJ whole genome shotgun (WGS) entry which is preliminary data.</text>
</comment>
<accession>A0A8S4S6K2</accession>
<keyword evidence="4 13" id="KW-0812">Transmembrane</keyword>
<evidence type="ECO:0000256" key="11">
    <source>
        <dbReference type="ARBA" id="ARBA00049729"/>
    </source>
</evidence>
<evidence type="ECO:0000256" key="10">
    <source>
        <dbReference type="ARBA" id="ARBA00047280"/>
    </source>
</evidence>
<dbReference type="GO" id="GO:0071586">
    <property type="term" value="P:CAAX-box protein processing"/>
    <property type="evidence" value="ECO:0007669"/>
    <property type="project" value="InterPro"/>
</dbReference>
<keyword evidence="7 13" id="KW-1133">Transmembrane helix</keyword>
<comment type="similarity">
    <text evidence="2">Belongs to the peptidase U48 family.</text>
</comment>
<feature type="transmembrane region" description="Helical" evidence="13">
    <location>
        <begin position="262"/>
        <end position="284"/>
    </location>
</feature>
<gene>
    <name evidence="15" type="primary">jg15912</name>
    <name evidence="15" type="ORF">PAEG_LOCUS20953</name>
</gene>
<evidence type="ECO:0000313" key="15">
    <source>
        <dbReference type="EMBL" id="CAH2245074.1"/>
    </source>
</evidence>
<evidence type="ECO:0000256" key="6">
    <source>
        <dbReference type="ARBA" id="ARBA00022824"/>
    </source>
</evidence>